<dbReference type="InterPro" id="IPR013549">
    <property type="entry name" value="DUF1731"/>
</dbReference>
<dbReference type="Pfam" id="PF01370">
    <property type="entry name" value="Epimerase"/>
    <property type="match status" value="1"/>
</dbReference>
<dbReference type="Pfam" id="PF08338">
    <property type="entry name" value="DUF1731"/>
    <property type="match status" value="1"/>
</dbReference>
<feature type="domain" description="NAD-dependent epimerase/dehydratase" evidence="2">
    <location>
        <begin position="3"/>
        <end position="121"/>
    </location>
</feature>
<dbReference type="OrthoDB" id="9801773at2"/>
<evidence type="ECO:0008006" key="6">
    <source>
        <dbReference type="Google" id="ProtNLM"/>
    </source>
</evidence>
<protein>
    <recommendedName>
        <fullName evidence="6">TIGR01777 family protein</fullName>
    </recommendedName>
</protein>
<dbReference type="InterPro" id="IPR010099">
    <property type="entry name" value="SDR39U1"/>
</dbReference>
<proteinExistence type="inferred from homology"/>
<dbReference type="EMBL" id="FODD01000021">
    <property type="protein sequence ID" value="SEO26878.1"/>
    <property type="molecule type" value="Genomic_DNA"/>
</dbReference>
<reference evidence="4 5" key="1">
    <citation type="submission" date="2016-10" db="EMBL/GenBank/DDBJ databases">
        <authorList>
            <person name="de Groot N.N."/>
        </authorList>
    </citation>
    <scope>NUCLEOTIDE SEQUENCE [LARGE SCALE GENOMIC DNA]</scope>
    <source>
        <strain evidence="4 5">CGMCC 4.2026</strain>
    </source>
</reference>
<accession>A0A1H8NBI5</accession>
<evidence type="ECO:0000256" key="1">
    <source>
        <dbReference type="ARBA" id="ARBA00009353"/>
    </source>
</evidence>
<gene>
    <name evidence="4" type="ORF">SAMN05216267_1021133</name>
</gene>
<dbReference type="PANTHER" id="PTHR11092">
    <property type="entry name" value="SUGAR NUCLEOTIDE EPIMERASE RELATED"/>
    <property type="match status" value="1"/>
</dbReference>
<evidence type="ECO:0000259" key="2">
    <source>
        <dbReference type="Pfam" id="PF01370"/>
    </source>
</evidence>
<name>A0A1H8NBI5_9ACTN</name>
<evidence type="ECO:0000313" key="4">
    <source>
        <dbReference type="EMBL" id="SEO26878.1"/>
    </source>
</evidence>
<dbReference type="RefSeq" id="WP_069466577.1">
    <property type="nucleotide sequence ID" value="NZ_FODD01000021.1"/>
</dbReference>
<organism evidence="4 5">
    <name type="scientific">Actinacidiphila rubida</name>
    <dbReference type="NCBI Taxonomy" id="310780"/>
    <lineage>
        <taxon>Bacteria</taxon>
        <taxon>Bacillati</taxon>
        <taxon>Actinomycetota</taxon>
        <taxon>Actinomycetes</taxon>
        <taxon>Kitasatosporales</taxon>
        <taxon>Streptomycetaceae</taxon>
        <taxon>Actinacidiphila</taxon>
    </lineage>
</organism>
<dbReference type="AlphaFoldDB" id="A0A1H8NBI5"/>
<dbReference type="PANTHER" id="PTHR11092:SF0">
    <property type="entry name" value="EPIMERASE FAMILY PROTEIN SDR39U1"/>
    <property type="match status" value="1"/>
</dbReference>
<evidence type="ECO:0000313" key="5">
    <source>
        <dbReference type="Proteomes" id="UP000181951"/>
    </source>
</evidence>
<comment type="similarity">
    <text evidence="1">Belongs to the NAD(P)-dependent epimerase/dehydratase family. SDR39U1 subfamily.</text>
</comment>
<dbReference type="InterPro" id="IPR001509">
    <property type="entry name" value="Epimerase_deHydtase"/>
</dbReference>
<dbReference type="STRING" id="310780.SAMN05216267_1021133"/>
<feature type="domain" description="DUF1731" evidence="3">
    <location>
        <begin position="248"/>
        <end position="293"/>
    </location>
</feature>
<keyword evidence="5" id="KW-1185">Reference proteome</keyword>
<dbReference type="SUPFAM" id="SSF51735">
    <property type="entry name" value="NAD(P)-binding Rossmann-fold domains"/>
    <property type="match status" value="1"/>
</dbReference>
<dbReference type="InterPro" id="IPR036291">
    <property type="entry name" value="NAD(P)-bd_dom_sf"/>
</dbReference>
<sequence>MKIAVSGTSGLIGGALATALAADGHDVLRLVRHAPKGPGEARWDPDAGTVDTDALAGCQAVVHLAGAGIGDRRWTDDRKKVLRDSRVNGTRTLARAAAALPTPPSVLVCGSAIGYYGETGDGWVDESSPAGEGFLADLVVDWEAAADPARDAGIRTVHARTGLVVAKNGGAWAPLFPLFRAGLGGRLGSGRQYWSFIALADEIAALRFLIDTPGVSGPVNLTAPEPLTNREVTRAMGRVLRRPTLASVPGPVLRTVLGEFAGDVLGSQRVRPRKLLDAGFTYRYPEIDQALRAALSAS</sequence>
<dbReference type="NCBIfam" id="TIGR01777">
    <property type="entry name" value="yfcH"/>
    <property type="match status" value="1"/>
</dbReference>
<dbReference type="Gene3D" id="3.40.50.720">
    <property type="entry name" value="NAD(P)-binding Rossmann-like Domain"/>
    <property type="match status" value="1"/>
</dbReference>
<evidence type="ECO:0000259" key="3">
    <source>
        <dbReference type="Pfam" id="PF08338"/>
    </source>
</evidence>
<dbReference type="Proteomes" id="UP000181951">
    <property type="component" value="Unassembled WGS sequence"/>
</dbReference>